<dbReference type="PANTHER" id="PTHR31876:SF26">
    <property type="entry name" value="PROTEIN LIKE COV 2"/>
    <property type="match status" value="1"/>
</dbReference>
<keyword evidence="3" id="KW-1185">Reference proteome</keyword>
<gene>
    <name evidence="2" type="ORF">BOW53_09930</name>
</gene>
<dbReference type="RefSeq" id="WP_078483929.1">
    <property type="nucleotide sequence ID" value="NZ_MPRL01000040.1"/>
</dbReference>
<organism evidence="2 3">
    <name type="scientific">Solemya pervernicosa gill symbiont</name>
    <dbReference type="NCBI Taxonomy" id="642797"/>
    <lineage>
        <taxon>Bacteria</taxon>
        <taxon>Pseudomonadati</taxon>
        <taxon>Pseudomonadota</taxon>
        <taxon>Gammaproteobacteria</taxon>
        <taxon>sulfur-oxidizing symbionts</taxon>
    </lineage>
</organism>
<reference evidence="2 3" key="1">
    <citation type="submission" date="2016-11" db="EMBL/GenBank/DDBJ databases">
        <title>Mixed transmission modes and dynamic genome evolution in an obligate animal-bacterial symbiosis.</title>
        <authorList>
            <person name="Russell S.L."/>
            <person name="Corbett-Detig R.B."/>
            <person name="Cavanaugh C.M."/>
        </authorList>
    </citation>
    <scope>NUCLEOTIDE SEQUENCE [LARGE SCALE GENOMIC DNA]</scope>
    <source>
        <strain evidence="2">Sveles-Q1</strain>
    </source>
</reference>
<evidence type="ECO:0000313" key="2">
    <source>
        <dbReference type="EMBL" id="OOZ39834.1"/>
    </source>
</evidence>
<protein>
    <recommendedName>
        <fullName evidence="4">DUF502 domain-containing protein</fullName>
    </recommendedName>
</protein>
<evidence type="ECO:0008006" key="4">
    <source>
        <dbReference type="Google" id="ProtNLM"/>
    </source>
</evidence>
<name>A0A1T2L439_9GAMM</name>
<dbReference type="Proteomes" id="UP000191110">
    <property type="component" value="Unassembled WGS sequence"/>
</dbReference>
<dbReference type="OrthoDB" id="9780267at2"/>
<evidence type="ECO:0000256" key="1">
    <source>
        <dbReference type="SAM" id="Phobius"/>
    </source>
</evidence>
<proteinExistence type="predicted"/>
<dbReference type="InterPro" id="IPR007462">
    <property type="entry name" value="COV1-like"/>
</dbReference>
<feature type="transmembrane region" description="Helical" evidence="1">
    <location>
        <begin position="7"/>
        <end position="30"/>
    </location>
</feature>
<keyword evidence="1" id="KW-1133">Transmembrane helix</keyword>
<dbReference type="AlphaFoldDB" id="A0A1T2L439"/>
<feature type="transmembrane region" description="Helical" evidence="1">
    <location>
        <begin position="50"/>
        <end position="74"/>
    </location>
</feature>
<comment type="caution">
    <text evidence="2">The sequence shown here is derived from an EMBL/GenBank/DDBJ whole genome shotgun (WGS) entry which is preliminary data.</text>
</comment>
<dbReference type="PANTHER" id="PTHR31876">
    <property type="entry name" value="COV-LIKE PROTEIN 1"/>
    <property type="match status" value="1"/>
</dbReference>
<keyword evidence="1" id="KW-0472">Membrane</keyword>
<dbReference type="EMBL" id="MPRL01000040">
    <property type="protein sequence ID" value="OOZ39834.1"/>
    <property type="molecule type" value="Genomic_DNA"/>
</dbReference>
<accession>A0A1T2L439</accession>
<keyword evidence="1" id="KW-0812">Transmembrane</keyword>
<dbReference type="Pfam" id="PF04367">
    <property type="entry name" value="DUF502"/>
    <property type="match status" value="1"/>
</dbReference>
<evidence type="ECO:0000313" key="3">
    <source>
        <dbReference type="Proteomes" id="UP000191110"/>
    </source>
</evidence>
<sequence>MFVTLRRYLITGMLVWVPLGVTILVIKLLVDLMDHSLVLLPPEYRPEVLLGFALPGIGALIVLLVVLTTGMLFANLFGRQILSGWESLLGRIPLVRSIYSAVKQLAETMFSDSGQSFRKVLLVEYPRKGLWTLAFQTGTDIGEAQEKTGEDVINIYVPTTPNPTSGFFIMVPKGDVIELEMSVDDGLKMILSMGAVVPEGHEHPVEVAQPPAKP</sequence>